<evidence type="ECO:0000256" key="4">
    <source>
        <dbReference type="ARBA" id="ARBA00034247"/>
    </source>
</evidence>
<dbReference type="PROSITE" id="PS50887">
    <property type="entry name" value="GGDEF"/>
    <property type="match status" value="1"/>
</dbReference>
<comment type="subcellular location">
    <subcellularLocation>
        <location evidence="2">Cell inner membrane</location>
    </subcellularLocation>
</comment>
<gene>
    <name evidence="7" type="ORF">EQ836_08610</name>
</gene>
<dbReference type="GO" id="GO:0052621">
    <property type="term" value="F:diguanylate cyclase activity"/>
    <property type="evidence" value="ECO:0007669"/>
    <property type="project" value="UniProtKB-EC"/>
</dbReference>
<evidence type="ECO:0000256" key="3">
    <source>
        <dbReference type="ARBA" id="ARBA00012528"/>
    </source>
</evidence>
<dbReference type="GO" id="GO:0005886">
    <property type="term" value="C:plasma membrane"/>
    <property type="evidence" value="ECO:0007669"/>
    <property type="project" value="UniProtKB-SubCell"/>
</dbReference>
<dbReference type="InterPro" id="IPR043128">
    <property type="entry name" value="Rev_trsase/Diguanyl_cyclase"/>
</dbReference>
<dbReference type="EMBL" id="SCFV01000003">
    <property type="protein sequence ID" value="TRO19569.1"/>
    <property type="molecule type" value="Genomic_DNA"/>
</dbReference>
<dbReference type="Pfam" id="PF00990">
    <property type="entry name" value="GGDEF"/>
    <property type="match status" value="1"/>
</dbReference>
<evidence type="ECO:0000313" key="8">
    <source>
        <dbReference type="Proteomes" id="UP000317327"/>
    </source>
</evidence>
<dbReference type="FunFam" id="3.30.70.270:FF:000001">
    <property type="entry name" value="Diguanylate cyclase domain protein"/>
    <property type="match status" value="1"/>
</dbReference>
<accession>A0ABD7S154</accession>
<evidence type="ECO:0000256" key="1">
    <source>
        <dbReference type="ARBA" id="ARBA00001946"/>
    </source>
</evidence>
<feature type="transmembrane region" description="Helical" evidence="5">
    <location>
        <begin position="68"/>
        <end position="88"/>
    </location>
</feature>
<dbReference type="CDD" id="cd01949">
    <property type="entry name" value="GGDEF"/>
    <property type="match status" value="1"/>
</dbReference>
<feature type="domain" description="GGDEF" evidence="6">
    <location>
        <begin position="240"/>
        <end position="367"/>
    </location>
</feature>
<dbReference type="InterPro" id="IPR000160">
    <property type="entry name" value="GGDEF_dom"/>
</dbReference>
<dbReference type="PANTHER" id="PTHR45138">
    <property type="entry name" value="REGULATORY COMPONENTS OF SENSORY TRANSDUCTION SYSTEM"/>
    <property type="match status" value="1"/>
</dbReference>
<feature type="transmembrane region" description="Helical" evidence="5">
    <location>
        <begin position="146"/>
        <end position="162"/>
    </location>
</feature>
<proteinExistence type="predicted"/>
<feature type="transmembrane region" description="Helical" evidence="5">
    <location>
        <begin position="121"/>
        <end position="139"/>
    </location>
</feature>
<dbReference type="EC" id="2.7.7.65" evidence="3"/>
<keyword evidence="5" id="KW-1133">Transmembrane helix</keyword>
<feature type="transmembrane region" description="Helical" evidence="5">
    <location>
        <begin position="174"/>
        <end position="192"/>
    </location>
</feature>
<keyword evidence="5" id="KW-0472">Membrane</keyword>
<evidence type="ECO:0000313" key="7">
    <source>
        <dbReference type="EMBL" id="TRO19569.1"/>
    </source>
</evidence>
<comment type="cofactor">
    <cofactor evidence="1">
        <name>Mg(2+)</name>
        <dbReference type="ChEBI" id="CHEBI:18420"/>
    </cofactor>
</comment>
<dbReference type="PANTHER" id="PTHR45138:SF9">
    <property type="entry name" value="DIGUANYLATE CYCLASE DGCM-RELATED"/>
    <property type="match status" value="1"/>
</dbReference>
<protein>
    <recommendedName>
        <fullName evidence="3">diguanylate cyclase</fullName>
        <ecNumber evidence="3">2.7.7.65</ecNumber>
    </recommendedName>
</protein>
<comment type="catalytic activity">
    <reaction evidence="4">
        <text>2 GTP = 3',3'-c-di-GMP + 2 diphosphate</text>
        <dbReference type="Rhea" id="RHEA:24898"/>
        <dbReference type="ChEBI" id="CHEBI:33019"/>
        <dbReference type="ChEBI" id="CHEBI:37565"/>
        <dbReference type="ChEBI" id="CHEBI:58805"/>
        <dbReference type="EC" id="2.7.7.65"/>
    </reaction>
</comment>
<dbReference type="SMART" id="SM00267">
    <property type="entry name" value="GGDEF"/>
    <property type="match status" value="1"/>
</dbReference>
<keyword evidence="5" id="KW-0812">Transmembrane</keyword>
<evidence type="ECO:0000259" key="6">
    <source>
        <dbReference type="PROSITE" id="PS50887"/>
    </source>
</evidence>
<name>A0ABD7S154_ECTME</name>
<feature type="transmembrane region" description="Helical" evidence="5">
    <location>
        <begin position="39"/>
        <end position="56"/>
    </location>
</feature>
<dbReference type="Proteomes" id="UP000317327">
    <property type="component" value="Unassembled WGS sequence"/>
</dbReference>
<organism evidence="7 8">
    <name type="scientific">Ectopseudomonas mendocina</name>
    <name type="common">Pseudomonas mendocina</name>
    <dbReference type="NCBI Taxonomy" id="300"/>
    <lineage>
        <taxon>Bacteria</taxon>
        <taxon>Pseudomonadati</taxon>
        <taxon>Pseudomonadota</taxon>
        <taxon>Gammaproteobacteria</taxon>
        <taxon>Pseudomonadales</taxon>
        <taxon>Pseudomonadaceae</taxon>
        <taxon>Ectopseudomonas</taxon>
    </lineage>
</organism>
<evidence type="ECO:0000256" key="5">
    <source>
        <dbReference type="SAM" id="Phobius"/>
    </source>
</evidence>
<dbReference type="InterPro" id="IPR050469">
    <property type="entry name" value="Diguanylate_Cyclase"/>
</dbReference>
<dbReference type="InterPro" id="IPR029787">
    <property type="entry name" value="Nucleotide_cyclase"/>
</dbReference>
<sequence>MEVLLFNSLIRALNPLHGMPETTRQAFVCWYLQAKIPQIRYVAFLTMALYLIYAAIEQNVESDQPVVRLIIHALLVPGILLAIAVLSFQPSRQPLMLGLLSLAPILSVLSNLYFNFGSPRFVLYAPEIYLNLMWTFAISGLTLKRAMATALVSFLAILFVTLEHSLTPGPQRLHLIWILASFSFGLLSAFLLEKAHKRMFLHQDSLALSANIDSLTGLWNRARTLHFLVEEAARANRYGTPFSVVLIDIDHFKSVNDTHGHAIGDSVLRQFAGLLRDGVRVVDKVGRLGGEEFLIVLPETDVEHAERAVQALQKRINGFSFDRVERKSASFGIAEYRPGESLDSLMERADQAMYQAKANGRDRIEIL</sequence>
<reference evidence="7 8" key="1">
    <citation type="submission" date="2019-01" db="EMBL/GenBank/DDBJ databases">
        <title>Whole genome shotgun sequencing of Pseudomonas spp. isolated by its ability to degrade furfural.</title>
        <authorList>
            <person name="Donoso R."/>
            <person name="Farkas C."/>
            <person name="Villegas P."/>
            <person name="Gonzales-Toro F."/>
            <person name="Guajardo-Parra M."/>
            <person name="Araya-Nail M."/>
            <person name="Morgante V."/>
            <person name="Perez-Pantoja D."/>
        </authorList>
    </citation>
    <scope>NUCLEOTIDE SEQUENCE [LARGE SCALE GENOMIC DNA]</scope>
    <source>
        <strain evidence="7 8">VN231</strain>
    </source>
</reference>
<feature type="transmembrane region" description="Helical" evidence="5">
    <location>
        <begin position="95"/>
        <end position="115"/>
    </location>
</feature>
<comment type="caution">
    <text evidence="7">The sequence shown here is derived from an EMBL/GenBank/DDBJ whole genome shotgun (WGS) entry which is preliminary data.</text>
</comment>
<evidence type="ECO:0000256" key="2">
    <source>
        <dbReference type="ARBA" id="ARBA00004533"/>
    </source>
</evidence>
<dbReference type="Gene3D" id="3.30.70.270">
    <property type="match status" value="1"/>
</dbReference>
<dbReference type="AlphaFoldDB" id="A0ABD7S154"/>
<dbReference type="NCBIfam" id="TIGR00254">
    <property type="entry name" value="GGDEF"/>
    <property type="match status" value="1"/>
</dbReference>
<dbReference type="SUPFAM" id="SSF55073">
    <property type="entry name" value="Nucleotide cyclase"/>
    <property type="match status" value="1"/>
</dbReference>